<keyword evidence="2" id="KW-0472">Membrane</keyword>
<evidence type="ECO:0000313" key="3">
    <source>
        <dbReference type="EMBL" id="GAA4821600.1"/>
    </source>
</evidence>
<name>A0ABP9D3Y3_9ACTN</name>
<feature type="compositionally biased region" description="Basic and acidic residues" evidence="1">
    <location>
        <begin position="269"/>
        <end position="280"/>
    </location>
</feature>
<feature type="compositionally biased region" description="Low complexity" evidence="1">
    <location>
        <begin position="317"/>
        <end position="335"/>
    </location>
</feature>
<evidence type="ECO:0000256" key="2">
    <source>
        <dbReference type="SAM" id="Phobius"/>
    </source>
</evidence>
<feature type="compositionally biased region" description="Pro residues" evidence="1">
    <location>
        <begin position="99"/>
        <end position="111"/>
    </location>
</feature>
<feature type="transmembrane region" description="Helical" evidence="2">
    <location>
        <begin position="157"/>
        <end position="180"/>
    </location>
</feature>
<feature type="region of interest" description="Disordered" evidence="1">
    <location>
        <begin position="269"/>
        <end position="296"/>
    </location>
</feature>
<keyword evidence="4" id="KW-1185">Reference proteome</keyword>
<evidence type="ECO:0000313" key="4">
    <source>
        <dbReference type="Proteomes" id="UP001501265"/>
    </source>
</evidence>
<feature type="compositionally biased region" description="Basic and acidic residues" evidence="1">
    <location>
        <begin position="112"/>
        <end position="131"/>
    </location>
</feature>
<dbReference type="Proteomes" id="UP001501265">
    <property type="component" value="Unassembled WGS sequence"/>
</dbReference>
<feature type="region of interest" description="Disordered" evidence="1">
    <location>
        <begin position="92"/>
        <end position="131"/>
    </location>
</feature>
<dbReference type="EMBL" id="BAABIG010000083">
    <property type="protein sequence ID" value="GAA4821600.1"/>
    <property type="molecule type" value="Genomic_DNA"/>
</dbReference>
<evidence type="ECO:0000256" key="1">
    <source>
        <dbReference type="SAM" id="MobiDB-lite"/>
    </source>
</evidence>
<keyword evidence="2" id="KW-0812">Transmembrane</keyword>
<dbReference type="InterPro" id="IPR053779">
    <property type="entry name" value="GlpR"/>
</dbReference>
<gene>
    <name evidence="3" type="ORF">GCM10023220_63470</name>
</gene>
<feature type="region of interest" description="Disordered" evidence="1">
    <location>
        <begin position="214"/>
        <end position="255"/>
    </location>
</feature>
<proteinExistence type="predicted"/>
<organism evidence="3 4">
    <name type="scientific">Streptomyces ziwulingensis</name>
    <dbReference type="NCBI Taxonomy" id="1045501"/>
    <lineage>
        <taxon>Bacteria</taxon>
        <taxon>Bacillati</taxon>
        <taxon>Actinomycetota</taxon>
        <taxon>Actinomycetes</taxon>
        <taxon>Kitasatosporales</taxon>
        <taxon>Streptomycetaceae</taxon>
        <taxon>Streptomyces</taxon>
    </lineage>
</organism>
<dbReference type="RefSeq" id="WP_345624116.1">
    <property type="nucleotide sequence ID" value="NZ_BAABIG010000083.1"/>
</dbReference>
<protein>
    <submittedName>
        <fullName evidence="3">Uncharacterized protein</fullName>
    </submittedName>
</protein>
<feature type="compositionally biased region" description="Acidic residues" evidence="1">
    <location>
        <begin position="336"/>
        <end position="347"/>
    </location>
</feature>
<feature type="transmembrane region" description="Helical" evidence="2">
    <location>
        <begin position="6"/>
        <end position="24"/>
    </location>
</feature>
<feature type="compositionally biased region" description="Basic and acidic residues" evidence="1">
    <location>
        <begin position="214"/>
        <end position="224"/>
    </location>
</feature>
<feature type="region of interest" description="Disordered" evidence="1">
    <location>
        <begin position="317"/>
        <end position="400"/>
    </location>
</feature>
<comment type="caution">
    <text evidence="3">The sequence shown here is derived from an EMBL/GenBank/DDBJ whole genome shotgun (WGS) entry which is preliminary data.</text>
</comment>
<feature type="compositionally biased region" description="Basic and acidic residues" evidence="1">
    <location>
        <begin position="391"/>
        <end position="400"/>
    </location>
</feature>
<sequence>MSSSGLIYAVIVGAWAAYLVPMWLRRQDELNEARPTERFSTAIRLLSGRAGMERRYAKDLQARSAEEEERPAADAPDAVTDSVDVRAFAVSRTRRQPRPVAPPPDPAPVERPAPERPEPPRPRVPAARRDGAVEAAAQAAARARRVKVLARRRRTTVLLFVAFSLGAIVAAVGGLAFLWAPGVPALLLSAYIVHLRSQERRRFAFHMDRRRAEDAARRLREHGRQPRRRGSADAPAEAGTEEPAEPPGRETDPGLSALAADRRALVEQTDHAEWVDQQRERQRRPGQGESWDPVPVPLPTYVTAPVAPRATAGVDLSAPDAWSSARSSAAAPDQDAAAEGDPSDADPDGPAAGDPEEDRAETPARRGGRRAASARRSRERGRTPLFDQYEDGDRPKAANE</sequence>
<accession>A0ABP9D3Y3</accession>
<feature type="region of interest" description="Disordered" evidence="1">
    <location>
        <begin position="57"/>
        <end position="78"/>
    </location>
</feature>
<feature type="compositionally biased region" description="Basic residues" evidence="1">
    <location>
        <begin position="366"/>
        <end position="379"/>
    </location>
</feature>
<keyword evidence="2" id="KW-1133">Transmembrane helix</keyword>
<dbReference type="NCBIfam" id="NF045516">
    <property type="entry name" value="GlpR"/>
    <property type="match status" value="1"/>
</dbReference>
<reference evidence="4" key="1">
    <citation type="journal article" date="2019" name="Int. J. Syst. Evol. Microbiol.">
        <title>The Global Catalogue of Microorganisms (GCM) 10K type strain sequencing project: providing services to taxonomists for standard genome sequencing and annotation.</title>
        <authorList>
            <consortium name="The Broad Institute Genomics Platform"/>
            <consortium name="The Broad Institute Genome Sequencing Center for Infectious Disease"/>
            <person name="Wu L."/>
            <person name="Ma J."/>
        </authorList>
    </citation>
    <scope>NUCLEOTIDE SEQUENCE [LARGE SCALE GENOMIC DNA]</scope>
    <source>
        <strain evidence="4">JCM 18081</strain>
    </source>
</reference>